<feature type="domain" description="Pyridoxamine 5'-phosphate oxidase N-terminal" evidence="1">
    <location>
        <begin position="1"/>
        <end position="129"/>
    </location>
</feature>
<dbReference type="InterPro" id="IPR011576">
    <property type="entry name" value="Pyridox_Oxase_N"/>
</dbReference>
<dbReference type="Pfam" id="PF01243">
    <property type="entry name" value="PNPOx_N"/>
    <property type="match status" value="1"/>
</dbReference>
<comment type="caution">
    <text evidence="2">The sequence shown here is derived from an EMBL/GenBank/DDBJ whole genome shotgun (WGS) entry which is preliminary data.</text>
</comment>
<dbReference type="Gene3D" id="2.30.110.10">
    <property type="entry name" value="Electron Transport, Fmn-binding Protein, Chain A"/>
    <property type="match status" value="1"/>
</dbReference>
<protein>
    <recommendedName>
        <fullName evidence="1">Pyridoxamine 5'-phosphate oxidase N-terminal domain-containing protein</fullName>
    </recommendedName>
</protein>
<evidence type="ECO:0000313" key="2">
    <source>
        <dbReference type="EMBL" id="OGE86022.1"/>
    </source>
</evidence>
<dbReference type="EMBL" id="MFES01000016">
    <property type="protein sequence ID" value="OGE86022.1"/>
    <property type="molecule type" value="Genomic_DNA"/>
</dbReference>
<dbReference type="AlphaFoldDB" id="A0A1F5P8J1"/>
<dbReference type="STRING" id="1817832.A3J48_03245"/>
<dbReference type="SUPFAM" id="SSF50475">
    <property type="entry name" value="FMN-binding split barrel"/>
    <property type="match status" value="1"/>
</dbReference>
<sequence>MNQQILDFIKNERVGVLAVEMLDGSPHAATVHIANTENPLQFFFETYKDYRKSESLFGRDKSRASLVVGCNEQNRQTVQLDGEVRLLKNDEEKKLFEEVYLGKFPEKLEKSKDPKVVFFTFIPNWWRFTGWMKPEGKVVISSEDKQ</sequence>
<evidence type="ECO:0000313" key="3">
    <source>
        <dbReference type="Proteomes" id="UP000176786"/>
    </source>
</evidence>
<gene>
    <name evidence="2" type="ORF">A3J48_03245</name>
</gene>
<proteinExistence type="predicted"/>
<evidence type="ECO:0000259" key="1">
    <source>
        <dbReference type="Pfam" id="PF01243"/>
    </source>
</evidence>
<dbReference type="Proteomes" id="UP000176786">
    <property type="component" value="Unassembled WGS sequence"/>
</dbReference>
<dbReference type="InterPro" id="IPR012349">
    <property type="entry name" value="Split_barrel_FMN-bd"/>
</dbReference>
<organism evidence="2 3">
    <name type="scientific">Candidatus Doudnabacteria bacterium RIFCSPHIGHO2_02_FULL_46_11</name>
    <dbReference type="NCBI Taxonomy" id="1817832"/>
    <lineage>
        <taxon>Bacteria</taxon>
        <taxon>Candidatus Doudnaibacteriota</taxon>
    </lineage>
</organism>
<reference evidence="2 3" key="1">
    <citation type="journal article" date="2016" name="Nat. Commun.">
        <title>Thousands of microbial genomes shed light on interconnected biogeochemical processes in an aquifer system.</title>
        <authorList>
            <person name="Anantharaman K."/>
            <person name="Brown C.T."/>
            <person name="Hug L.A."/>
            <person name="Sharon I."/>
            <person name="Castelle C.J."/>
            <person name="Probst A.J."/>
            <person name="Thomas B.C."/>
            <person name="Singh A."/>
            <person name="Wilkins M.J."/>
            <person name="Karaoz U."/>
            <person name="Brodie E.L."/>
            <person name="Williams K.H."/>
            <person name="Hubbard S.S."/>
            <person name="Banfield J.F."/>
        </authorList>
    </citation>
    <scope>NUCLEOTIDE SEQUENCE [LARGE SCALE GENOMIC DNA]</scope>
</reference>
<accession>A0A1F5P8J1</accession>
<name>A0A1F5P8J1_9BACT</name>